<reference evidence="1" key="1">
    <citation type="journal article" date="2015" name="Nature">
        <title>rRNA introns, odd ribosomes, and small enigmatic genomes across a large radiation of phyla.</title>
        <authorList>
            <person name="Brown C.T."/>
            <person name="Hug L.A."/>
            <person name="Thomas B.C."/>
            <person name="Sharon I."/>
            <person name="Castelle C.J."/>
            <person name="Singh A."/>
            <person name="Wilkins M.J."/>
            <person name="Williams K.H."/>
            <person name="Banfield J.F."/>
        </authorList>
    </citation>
    <scope>NUCLEOTIDE SEQUENCE [LARGE SCALE GENOMIC DNA]</scope>
</reference>
<accession>A0A0G1VP51</accession>
<dbReference type="Proteomes" id="UP000033965">
    <property type="component" value="Unassembled WGS sequence"/>
</dbReference>
<name>A0A0G1VP51_9BACT</name>
<dbReference type="AlphaFoldDB" id="A0A0G1VP51"/>
<feature type="non-terminal residue" evidence="1">
    <location>
        <position position="143"/>
    </location>
</feature>
<sequence length="143" mass="14407">MTFSASDFLNSLGIDVTRGQQKLIYAKADVPSTATNNDKSSLGIDIAGSVIVTGLTSNTNPTATLTAGPGGTATGVNWVSGGHATLYEVTLSSGGSLTLGLNPDTPITASQAVGVQDVNGKAGVSFTKLLFTAVNEAVNLKSF</sequence>
<proteinExistence type="predicted"/>
<gene>
    <name evidence="1" type="ORF">UY44_C0014G0030</name>
</gene>
<evidence type="ECO:0000313" key="2">
    <source>
        <dbReference type="Proteomes" id="UP000033965"/>
    </source>
</evidence>
<organism evidence="1 2">
    <name type="scientific">Candidatus Kaiserbacteria bacterium GW2011_GWA2_49_19</name>
    <dbReference type="NCBI Taxonomy" id="1618669"/>
    <lineage>
        <taxon>Bacteria</taxon>
        <taxon>Candidatus Kaiseribacteriota</taxon>
    </lineage>
</organism>
<comment type="caution">
    <text evidence="1">The sequence shown here is derived from an EMBL/GenBank/DDBJ whole genome shotgun (WGS) entry which is preliminary data.</text>
</comment>
<evidence type="ECO:0000313" key="1">
    <source>
        <dbReference type="EMBL" id="KKW08243.1"/>
    </source>
</evidence>
<dbReference type="EMBL" id="LCPZ01000014">
    <property type="protein sequence ID" value="KKW08243.1"/>
    <property type="molecule type" value="Genomic_DNA"/>
</dbReference>
<protein>
    <submittedName>
        <fullName evidence="1">Uncharacterized protein</fullName>
    </submittedName>
</protein>